<proteinExistence type="predicted"/>
<keyword evidence="1" id="KW-0732">Signal</keyword>
<dbReference type="Proteomes" id="UP000316096">
    <property type="component" value="Unassembled WGS sequence"/>
</dbReference>
<organism evidence="2 3">
    <name type="scientific">Actinoallomurus bryophytorum</name>
    <dbReference type="NCBI Taxonomy" id="1490222"/>
    <lineage>
        <taxon>Bacteria</taxon>
        <taxon>Bacillati</taxon>
        <taxon>Actinomycetota</taxon>
        <taxon>Actinomycetes</taxon>
        <taxon>Streptosporangiales</taxon>
        <taxon>Thermomonosporaceae</taxon>
        <taxon>Actinoallomurus</taxon>
    </lineage>
</organism>
<evidence type="ECO:0000313" key="3">
    <source>
        <dbReference type="Proteomes" id="UP000316096"/>
    </source>
</evidence>
<comment type="caution">
    <text evidence="2">The sequence shown here is derived from an EMBL/GenBank/DDBJ whole genome shotgun (WGS) entry which is preliminary data.</text>
</comment>
<gene>
    <name evidence="2" type="ORF">FB559_6503</name>
</gene>
<sequence>MISSFGKRAVAAATVAALGGLGVAVAHTPARASGFSTAYTCALPLLGPRAAILDGWLTSPGQAAVNGTAAFRLHIARLTLNSPVPIDSWNASASIGVRGAESSSFRVSGSGGVVPARQPLSGDLIGDWAPTRRGTDLLSVNSITISANTATTGTITAQCVPSEARQASEILTVFPPYATGGNRPHGVRYHQGWNRPHRAVWYRVAGRPRHDGPARHSRDDR</sequence>
<dbReference type="EMBL" id="VFOZ01000001">
    <property type="protein sequence ID" value="TQM00780.1"/>
    <property type="molecule type" value="Genomic_DNA"/>
</dbReference>
<evidence type="ECO:0000313" key="2">
    <source>
        <dbReference type="EMBL" id="TQM00780.1"/>
    </source>
</evidence>
<accession>A0A543CUJ5</accession>
<evidence type="ECO:0008006" key="4">
    <source>
        <dbReference type="Google" id="ProtNLM"/>
    </source>
</evidence>
<keyword evidence="3" id="KW-1185">Reference proteome</keyword>
<dbReference type="OrthoDB" id="3549118at2"/>
<feature type="signal peptide" evidence="1">
    <location>
        <begin position="1"/>
        <end position="32"/>
    </location>
</feature>
<evidence type="ECO:0000256" key="1">
    <source>
        <dbReference type="SAM" id="SignalP"/>
    </source>
</evidence>
<dbReference type="RefSeq" id="WP_141960580.1">
    <property type="nucleotide sequence ID" value="NZ_VFOZ01000001.1"/>
</dbReference>
<name>A0A543CUJ5_9ACTN</name>
<dbReference type="AlphaFoldDB" id="A0A543CUJ5"/>
<reference evidence="2 3" key="1">
    <citation type="submission" date="2019-06" db="EMBL/GenBank/DDBJ databases">
        <title>Sequencing the genomes of 1000 actinobacteria strains.</title>
        <authorList>
            <person name="Klenk H.-P."/>
        </authorList>
    </citation>
    <scope>NUCLEOTIDE SEQUENCE [LARGE SCALE GENOMIC DNA]</scope>
    <source>
        <strain evidence="2 3">DSM 102200</strain>
    </source>
</reference>
<feature type="chain" id="PRO_5039499474" description="Dehydratase" evidence="1">
    <location>
        <begin position="33"/>
        <end position="221"/>
    </location>
</feature>
<protein>
    <recommendedName>
        <fullName evidence="4">Dehydratase</fullName>
    </recommendedName>
</protein>